<proteinExistence type="predicted"/>
<feature type="chain" id="PRO_5001985130" evidence="1">
    <location>
        <begin position="29"/>
        <end position="60"/>
    </location>
</feature>
<organism evidence="2 3">
    <name type="scientific">Pseudomonas fluorescens LMG 5329</name>
    <dbReference type="NCBI Taxonomy" id="1324332"/>
    <lineage>
        <taxon>Bacteria</taxon>
        <taxon>Pseudomonadati</taxon>
        <taxon>Pseudomonadota</taxon>
        <taxon>Gammaproteobacteria</taxon>
        <taxon>Pseudomonadales</taxon>
        <taxon>Pseudomonadaceae</taxon>
        <taxon>Pseudomonas</taxon>
    </lineage>
</organism>
<evidence type="ECO:0000313" key="2">
    <source>
        <dbReference type="EMBL" id="KGE64837.1"/>
    </source>
</evidence>
<keyword evidence="1" id="KW-0732">Signal</keyword>
<feature type="signal peptide" evidence="1">
    <location>
        <begin position="1"/>
        <end position="28"/>
    </location>
</feature>
<sequence>MKTFKFSRVAAALITGALALGVATASVAAPQKATVVLVHGAFADASSWNGVIAGLKAEGY</sequence>
<dbReference type="SUPFAM" id="SSF53474">
    <property type="entry name" value="alpha/beta-Hydrolases"/>
    <property type="match status" value="1"/>
</dbReference>
<dbReference type="Proteomes" id="UP000030060">
    <property type="component" value="Unassembled WGS sequence"/>
</dbReference>
<feature type="non-terminal residue" evidence="2">
    <location>
        <position position="60"/>
    </location>
</feature>
<reference evidence="2 3" key="1">
    <citation type="journal article" date="2013" name="Genome Announc.">
        <title>Draft Genome Sequence of Pseudomonas fluorescens LMG 5329, a White Line-Inducing Principle-Producing Bioindicator for the Mushroom Pathogen Pseudomonas tolaasii.</title>
        <authorList>
            <person name="Ghequire M.G."/>
            <person name="Rokni-Zadeh H."/>
            <person name="Zarrineh P."/>
            <person name="De Mot R."/>
        </authorList>
    </citation>
    <scope>NUCLEOTIDE SEQUENCE [LARGE SCALE GENOMIC DNA]</scope>
    <source>
        <strain evidence="2 3">LMG 5329</strain>
    </source>
</reference>
<dbReference type="InterPro" id="IPR029058">
    <property type="entry name" value="AB_hydrolase_fold"/>
</dbReference>
<dbReference type="Gene3D" id="3.40.50.1820">
    <property type="entry name" value="alpha/beta hydrolase"/>
    <property type="match status" value="1"/>
</dbReference>
<name>A0A0A1YWK9_PSEFL</name>
<dbReference type="AlphaFoldDB" id="A0A0A1YWK9"/>
<dbReference type="GO" id="GO:0016787">
    <property type="term" value="F:hydrolase activity"/>
    <property type="evidence" value="ECO:0007669"/>
    <property type="project" value="UniProtKB-KW"/>
</dbReference>
<dbReference type="EMBL" id="ASGY01000218">
    <property type="protein sequence ID" value="KGE64837.1"/>
    <property type="molecule type" value="Genomic_DNA"/>
</dbReference>
<evidence type="ECO:0000256" key="1">
    <source>
        <dbReference type="SAM" id="SignalP"/>
    </source>
</evidence>
<accession>A0A0A1YWK9</accession>
<comment type="caution">
    <text evidence="2">The sequence shown here is derived from an EMBL/GenBank/DDBJ whole genome shotgun (WGS) entry which is preliminary data.</text>
</comment>
<evidence type="ECO:0000313" key="3">
    <source>
        <dbReference type="Proteomes" id="UP000030060"/>
    </source>
</evidence>
<keyword evidence="2" id="KW-0378">Hydrolase</keyword>
<gene>
    <name evidence="2" type="ORF">K814_0127745</name>
</gene>
<protein>
    <submittedName>
        <fullName evidence="2">Alpha/beta hydrolase</fullName>
    </submittedName>
</protein>